<evidence type="ECO:0000313" key="6">
    <source>
        <dbReference type="Proteomes" id="UP000324897"/>
    </source>
</evidence>
<dbReference type="GO" id="GO:0050832">
    <property type="term" value="P:defense response to fungus"/>
    <property type="evidence" value="ECO:0007669"/>
    <property type="project" value="InterPro"/>
</dbReference>
<dbReference type="SUPFAM" id="SSF63748">
    <property type="entry name" value="Tudor/PWWP/MBT"/>
    <property type="match status" value="1"/>
</dbReference>
<feature type="region of interest" description="Disordered" evidence="3">
    <location>
        <begin position="266"/>
        <end position="325"/>
    </location>
</feature>
<organism evidence="5 6">
    <name type="scientific">Eragrostis curvula</name>
    <name type="common">weeping love grass</name>
    <dbReference type="NCBI Taxonomy" id="38414"/>
    <lineage>
        <taxon>Eukaryota</taxon>
        <taxon>Viridiplantae</taxon>
        <taxon>Streptophyta</taxon>
        <taxon>Embryophyta</taxon>
        <taxon>Tracheophyta</taxon>
        <taxon>Spermatophyta</taxon>
        <taxon>Magnoliopsida</taxon>
        <taxon>Liliopsida</taxon>
        <taxon>Poales</taxon>
        <taxon>Poaceae</taxon>
        <taxon>PACMAD clade</taxon>
        <taxon>Chloridoideae</taxon>
        <taxon>Eragrostideae</taxon>
        <taxon>Eragrostidinae</taxon>
        <taxon>Eragrostis</taxon>
    </lineage>
</organism>
<dbReference type="InterPro" id="IPR033485">
    <property type="entry name" value="EMSY-LIKE_plant"/>
</dbReference>
<feature type="compositionally biased region" description="Basic residues" evidence="3">
    <location>
        <begin position="125"/>
        <end position="136"/>
    </location>
</feature>
<dbReference type="InterPro" id="IPR036142">
    <property type="entry name" value="ENT_dom-like_sf"/>
</dbReference>
<keyword evidence="2" id="KW-0539">Nucleus</keyword>
<evidence type="ECO:0000256" key="3">
    <source>
        <dbReference type="SAM" id="MobiDB-lite"/>
    </source>
</evidence>
<feature type="region of interest" description="Disordered" evidence="3">
    <location>
        <begin position="471"/>
        <end position="501"/>
    </location>
</feature>
<feature type="compositionally biased region" description="Polar residues" evidence="3">
    <location>
        <begin position="168"/>
        <end position="183"/>
    </location>
</feature>
<dbReference type="Gramene" id="TVU10038">
    <property type="protein sequence ID" value="TVU10038"/>
    <property type="gene ID" value="EJB05_43543"/>
</dbReference>
<dbReference type="Gene3D" id="1.10.1240.40">
    <property type="entry name" value="ENT domain"/>
    <property type="match status" value="1"/>
</dbReference>
<dbReference type="EMBL" id="RWGY01000039">
    <property type="protein sequence ID" value="TVU10038.1"/>
    <property type="molecule type" value="Genomic_DNA"/>
</dbReference>
<reference evidence="5 6" key="1">
    <citation type="journal article" date="2019" name="Sci. Rep.">
        <title>A high-quality genome of Eragrostis curvula grass provides insights into Poaceae evolution and supports new strategies to enhance forage quality.</title>
        <authorList>
            <person name="Carballo J."/>
            <person name="Santos B.A.C.M."/>
            <person name="Zappacosta D."/>
            <person name="Garbus I."/>
            <person name="Selva J.P."/>
            <person name="Gallo C.A."/>
            <person name="Diaz A."/>
            <person name="Albertini E."/>
            <person name="Caccamo M."/>
            <person name="Echenique V."/>
        </authorList>
    </citation>
    <scope>NUCLEOTIDE SEQUENCE [LARGE SCALE GENOMIC DNA]</scope>
    <source>
        <strain evidence="6">cv. Victoria</strain>
        <tissue evidence="5">Leaf</tissue>
    </source>
</reference>
<feature type="compositionally biased region" description="Low complexity" evidence="3">
    <location>
        <begin position="1"/>
        <end position="12"/>
    </location>
</feature>
<feature type="compositionally biased region" description="Pro residues" evidence="3">
    <location>
        <begin position="44"/>
        <end position="57"/>
    </location>
</feature>
<comment type="subcellular location">
    <subcellularLocation>
        <location evidence="1">Nucleus</location>
    </subcellularLocation>
</comment>
<dbReference type="Gene3D" id="2.30.30.140">
    <property type="match status" value="1"/>
</dbReference>
<protein>
    <recommendedName>
        <fullName evidence="4">ENT domain-containing protein</fullName>
    </recommendedName>
</protein>
<feature type="region of interest" description="Disordered" evidence="3">
    <location>
        <begin position="1"/>
        <end position="58"/>
    </location>
</feature>
<feature type="domain" description="ENT" evidence="4">
    <location>
        <begin position="199"/>
        <end position="286"/>
    </location>
</feature>
<feature type="region of interest" description="Disordered" evidence="3">
    <location>
        <begin position="110"/>
        <end position="188"/>
    </location>
</feature>
<feature type="compositionally biased region" description="Acidic residues" evidence="3">
    <location>
        <begin position="473"/>
        <end position="482"/>
    </location>
</feature>
<evidence type="ECO:0000313" key="5">
    <source>
        <dbReference type="EMBL" id="TVU10038.1"/>
    </source>
</evidence>
<dbReference type="PROSITE" id="PS51138">
    <property type="entry name" value="ENT"/>
    <property type="match status" value="1"/>
</dbReference>
<dbReference type="FunFam" id="1.10.1240.40:FF:000002">
    <property type="entry name" value="ENT domain containing protein"/>
    <property type="match status" value="1"/>
</dbReference>
<comment type="caution">
    <text evidence="5">The sequence shown here is derived from an EMBL/GenBank/DDBJ whole genome shotgun (WGS) entry which is preliminary data.</text>
</comment>
<dbReference type="Pfam" id="PF03735">
    <property type="entry name" value="ENT"/>
    <property type="match status" value="1"/>
</dbReference>
<sequence>MALADLPLLPNRRLARPRKRRAEAPLPPPHPSTLMRSSSSTPRAWPPRDPPHLPPRLPRAHHPPLLLIPVKEPKSELSLLRVAKVDSSIRFVRFSARFLDSRLLLPCDERRARAPAPTPPPRPRPILRRPRSRRQGRAWGGGGGGRRPKRRTALQDEEGKRTDDDLPPSQQTALRRRSFSGNGRASVGAFPFMRPHDDLESQIHRVEQDAYTGVLRAFKVQSDAISWEKESLITELRKELRVSDDEHRELLNKVNEDGAIRRMRELRQGGGTPSGVHRGSRAPYDTEPGPLAKRPRASHLIPSQSAGLQSPVMPSHSAPSAKWGPLSAKGKMAKPPMPLALPPGDPSSLINHKVYMRWPEDNNFYEATITNYNPATGEHALVYDMGTQAETWESVRLSDIAPEDIRWDFEGHGSINQDGRAPPGPSLRRQPSNGAMVERVLSNPNMLGIEKARKLLKDQEQSLLDAIARLDEASDTESEDMATEGRMGSAGDHMGGNGIAC</sequence>
<dbReference type="AlphaFoldDB" id="A0A5J9TG88"/>
<evidence type="ECO:0000256" key="1">
    <source>
        <dbReference type="ARBA" id="ARBA00004123"/>
    </source>
</evidence>
<evidence type="ECO:0000256" key="2">
    <source>
        <dbReference type="ARBA" id="ARBA00023242"/>
    </source>
</evidence>
<dbReference type="PANTHER" id="PTHR33432">
    <property type="entry name" value="PROTEIN EMSY-LIKE 4"/>
    <property type="match status" value="1"/>
</dbReference>
<dbReference type="InterPro" id="IPR005491">
    <property type="entry name" value="ENT_dom"/>
</dbReference>
<proteinExistence type="predicted"/>
<dbReference type="Proteomes" id="UP000324897">
    <property type="component" value="Chromosome 3"/>
</dbReference>
<gene>
    <name evidence="5" type="ORF">EJB05_43543</name>
</gene>
<dbReference type="CDD" id="cd20404">
    <property type="entry name" value="Tudor_Agenet_AtEML-like"/>
    <property type="match status" value="1"/>
</dbReference>
<evidence type="ECO:0000259" key="4">
    <source>
        <dbReference type="PROSITE" id="PS51138"/>
    </source>
</evidence>
<dbReference type="GO" id="GO:0005634">
    <property type="term" value="C:nucleus"/>
    <property type="evidence" value="ECO:0007669"/>
    <property type="project" value="UniProtKB-SubCell"/>
</dbReference>
<dbReference type="OrthoDB" id="1737049at2759"/>
<dbReference type="SUPFAM" id="SSF158639">
    <property type="entry name" value="ENT-like"/>
    <property type="match status" value="1"/>
</dbReference>
<dbReference type="SMART" id="SM01191">
    <property type="entry name" value="ENT"/>
    <property type="match status" value="1"/>
</dbReference>
<feature type="region of interest" description="Disordered" evidence="3">
    <location>
        <begin position="409"/>
        <end position="432"/>
    </location>
</feature>
<keyword evidence="6" id="KW-1185">Reference proteome</keyword>
<dbReference type="PANTHER" id="PTHR33432:SF31">
    <property type="entry name" value="OS04G0659400 PROTEIN"/>
    <property type="match status" value="1"/>
</dbReference>
<feature type="non-terminal residue" evidence="5">
    <location>
        <position position="1"/>
    </location>
</feature>
<accession>A0A5J9TG88</accession>
<name>A0A5J9TG88_9POAL</name>
<feature type="compositionally biased region" description="Basic and acidic residues" evidence="3">
    <location>
        <begin position="153"/>
        <end position="164"/>
    </location>
</feature>